<gene>
    <name evidence="1" type="ORF">ABXR19_12920</name>
</gene>
<proteinExistence type="predicted"/>
<dbReference type="RefSeq" id="WP_354601560.1">
    <property type="nucleotide sequence ID" value="NZ_JBEWZI010000013.1"/>
</dbReference>
<evidence type="ECO:0000313" key="1">
    <source>
        <dbReference type="EMBL" id="MET7015098.1"/>
    </source>
</evidence>
<evidence type="ECO:0000313" key="2">
    <source>
        <dbReference type="Proteomes" id="UP001549691"/>
    </source>
</evidence>
<dbReference type="Proteomes" id="UP001549691">
    <property type="component" value="Unassembled WGS sequence"/>
</dbReference>
<organism evidence="1 2">
    <name type="scientific">Uliginosibacterium flavum</name>
    <dbReference type="NCBI Taxonomy" id="1396831"/>
    <lineage>
        <taxon>Bacteria</taxon>
        <taxon>Pseudomonadati</taxon>
        <taxon>Pseudomonadota</taxon>
        <taxon>Betaproteobacteria</taxon>
        <taxon>Rhodocyclales</taxon>
        <taxon>Zoogloeaceae</taxon>
        <taxon>Uliginosibacterium</taxon>
    </lineage>
</organism>
<evidence type="ECO:0008006" key="3">
    <source>
        <dbReference type="Google" id="ProtNLM"/>
    </source>
</evidence>
<accession>A0ABV2TMD9</accession>
<comment type="caution">
    <text evidence="1">The sequence shown here is derived from an EMBL/GenBank/DDBJ whole genome shotgun (WGS) entry which is preliminary data.</text>
</comment>
<reference evidence="1 2" key="1">
    <citation type="submission" date="2024-07" db="EMBL/GenBank/DDBJ databases">
        <title>Uliginosibacterium flavum JJ3220;KACC:17644.</title>
        <authorList>
            <person name="Kim M.K."/>
        </authorList>
    </citation>
    <scope>NUCLEOTIDE SEQUENCE [LARGE SCALE GENOMIC DNA]</scope>
    <source>
        <strain evidence="1 2">KACC:17644</strain>
    </source>
</reference>
<protein>
    <recommendedName>
        <fullName evidence="3">MSHA biogenesis protein MshP</fullName>
    </recommendedName>
</protein>
<dbReference type="EMBL" id="JBEWZI010000013">
    <property type="protein sequence ID" value="MET7015098.1"/>
    <property type="molecule type" value="Genomic_DNA"/>
</dbReference>
<name>A0ABV2TMD9_9RHOO</name>
<sequence>MRAGGLSKPAQSGFVLASAIFLLVIMAALAAFIVQVSVASQTASAQDVQGARALQAARLGIEAGLYAVQVDGDCPGATLSNVSGLNGFTVTWTCTPYAFTESAVIRTIWQITSTACTTNGTSCPSATAAELQSADYTERQLVVVTEK</sequence>
<keyword evidence="2" id="KW-1185">Reference proteome</keyword>